<dbReference type="Proteomes" id="UP001280121">
    <property type="component" value="Unassembled WGS sequence"/>
</dbReference>
<sequence>MIDGFKCSRGSPIVTHLFFGDDNLLFSRDTVSNCESIKRLLDVYAKALVQLVNFSKSTLCVSPTVCTRICRELANIVGVCLVECHERCLRLASLTRRHR</sequence>
<organism evidence="1 2">
    <name type="scientific">Dipteronia dyeriana</name>
    <dbReference type="NCBI Taxonomy" id="168575"/>
    <lineage>
        <taxon>Eukaryota</taxon>
        <taxon>Viridiplantae</taxon>
        <taxon>Streptophyta</taxon>
        <taxon>Embryophyta</taxon>
        <taxon>Tracheophyta</taxon>
        <taxon>Spermatophyta</taxon>
        <taxon>Magnoliopsida</taxon>
        <taxon>eudicotyledons</taxon>
        <taxon>Gunneridae</taxon>
        <taxon>Pentapetalae</taxon>
        <taxon>rosids</taxon>
        <taxon>malvids</taxon>
        <taxon>Sapindales</taxon>
        <taxon>Sapindaceae</taxon>
        <taxon>Hippocastanoideae</taxon>
        <taxon>Acereae</taxon>
        <taxon>Dipteronia</taxon>
    </lineage>
</organism>
<dbReference type="EMBL" id="JANJYI010000006">
    <property type="protein sequence ID" value="KAK2646519.1"/>
    <property type="molecule type" value="Genomic_DNA"/>
</dbReference>
<proteinExistence type="predicted"/>
<protein>
    <recommendedName>
        <fullName evidence="3">Reverse transcriptase domain-containing protein</fullName>
    </recommendedName>
</protein>
<evidence type="ECO:0000313" key="1">
    <source>
        <dbReference type="EMBL" id="KAK2646519.1"/>
    </source>
</evidence>
<dbReference type="AlphaFoldDB" id="A0AAD9U371"/>
<reference evidence="1" key="1">
    <citation type="journal article" date="2023" name="Plant J.">
        <title>Genome sequences and population genomics provide insights into the demographic history, inbreeding, and mutation load of two 'living fossil' tree species of Dipteronia.</title>
        <authorList>
            <person name="Feng Y."/>
            <person name="Comes H.P."/>
            <person name="Chen J."/>
            <person name="Zhu S."/>
            <person name="Lu R."/>
            <person name="Zhang X."/>
            <person name="Li P."/>
            <person name="Qiu J."/>
            <person name="Olsen K.M."/>
            <person name="Qiu Y."/>
        </authorList>
    </citation>
    <scope>NUCLEOTIDE SEQUENCE</scope>
    <source>
        <strain evidence="1">KIB01</strain>
    </source>
</reference>
<name>A0AAD9U371_9ROSI</name>
<comment type="caution">
    <text evidence="1">The sequence shown here is derived from an EMBL/GenBank/DDBJ whole genome shotgun (WGS) entry which is preliminary data.</text>
</comment>
<evidence type="ECO:0008006" key="3">
    <source>
        <dbReference type="Google" id="ProtNLM"/>
    </source>
</evidence>
<keyword evidence="2" id="KW-1185">Reference proteome</keyword>
<accession>A0AAD9U371</accession>
<gene>
    <name evidence="1" type="ORF">Ddye_021714</name>
</gene>
<evidence type="ECO:0000313" key="2">
    <source>
        <dbReference type="Proteomes" id="UP001280121"/>
    </source>
</evidence>